<evidence type="ECO:0000313" key="2">
    <source>
        <dbReference type="Proteomes" id="UP000813463"/>
    </source>
</evidence>
<dbReference type="SUPFAM" id="SSF57756">
    <property type="entry name" value="Retrovirus zinc finger-like domains"/>
    <property type="match status" value="1"/>
</dbReference>
<accession>A0ABM3RR69</accession>
<protein>
    <recommendedName>
        <fullName evidence="4">CCHC-type domain-containing protein</fullName>
    </recommendedName>
</protein>
<reference evidence="3" key="2">
    <citation type="submission" date="2025-08" db="UniProtKB">
        <authorList>
            <consortium name="RefSeq"/>
        </authorList>
    </citation>
    <scope>IDENTIFICATION</scope>
    <source>
        <tissue evidence="3">Leaf</tissue>
    </source>
</reference>
<dbReference type="GeneID" id="130471815"/>
<name>A0ABM3RR69_SPIOL</name>
<evidence type="ECO:0000256" key="1">
    <source>
        <dbReference type="SAM" id="MobiDB-lite"/>
    </source>
</evidence>
<organism evidence="2 3">
    <name type="scientific">Spinacia oleracea</name>
    <name type="common">Spinach</name>
    <dbReference type="NCBI Taxonomy" id="3562"/>
    <lineage>
        <taxon>Eukaryota</taxon>
        <taxon>Viridiplantae</taxon>
        <taxon>Streptophyta</taxon>
        <taxon>Embryophyta</taxon>
        <taxon>Tracheophyta</taxon>
        <taxon>Spermatophyta</taxon>
        <taxon>Magnoliopsida</taxon>
        <taxon>eudicotyledons</taxon>
        <taxon>Gunneridae</taxon>
        <taxon>Pentapetalae</taxon>
        <taxon>Caryophyllales</taxon>
        <taxon>Chenopodiaceae</taxon>
        <taxon>Chenopodioideae</taxon>
        <taxon>Anserineae</taxon>
        <taxon>Spinacia</taxon>
    </lineage>
</organism>
<feature type="compositionally biased region" description="Basic and acidic residues" evidence="1">
    <location>
        <begin position="81"/>
        <end position="97"/>
    </location>
</feature>
<gene>
    <name evidence="3" type="primary">LOC130471815</name>
</gene>
<reference evidence="2" key="1">
    <citation type="journal article" date="2021" name="Nat. Commun.">
        <title>Genomic analyses provide insights into spinach domestication and the genetic basis of agronomic traits.</title>
        <authorList>
            <person name="Cai X."/>
            <person name="Sun X."/>
            <person name="Xu C."/>
            <person name="Sun H."/>
            <person name="Wang X."/>
            <person name="Ge C."/>
            <person name="Zhang Z."/>
            <person name="Wang Q."/>
            <person name="Fei Z."/>
            <person name="Jiao C."/>
            <person name="Wang Q."/>
        </authorList>
    </citation>
    <scope>NUCLEOTIDE SEQUENCE [LARGE SCALE GENOMIC DNA]</scope>
    <source>
        <strain evidence="2">cv. Varoflay</strain>
    </source>
</reference>
<dbReference type="Gene3D" id="4.10.60.10">
    <property type="entry name" value="Zinc finger, CCHC-type"/>
    <property type="match status" value="1"/>
</dbReference>
<dbReference type="Proteomes" id="UP000813463">
    <property type="component" value="Chromosome 4"/>
</dbReference>
<evidence type="ECO:0000313" key="3">
    <source>
        <dbReference type="RefSeq" id="XP_056698111.1"/>
    </source>
</evidence>
<sequence length="108" mass="12372">MTEWTRIRTHTKKMYELDFVSDKQASVKVKSKKIKKKVPEKIQRKGASPSTSGRQVAPSKKKMKKDRSPSTSQCFNCNEIGHYKQDFPKLKEEKKDGNVASPSGTKER</sequence>
<evidence type="ECO:0008006" key="4">
    <source>
        <dbReference type="Google" id="ProtNLM"/>
    </source>
</evidence>
<dbReference type="InterPro" id="IPR036875">
    <property type="entry name" value="Znf_CCHC_sf"/>
</dbReference>
<keyword evidence="2" id="KW-1185">Reference proteome</keyword>
<feature type="region of interest" description="Disordered" evidence="1">
    <location>
        <begin position="26"/>
        <end position="108"/>
    </location>
</feature>
<proteinExistence type="predicted"/>
<dbReference type="RefSeq" id="XP_056698111.1">
    <property type="nucleotide sequence ID" value="XM_056842133.1"/>
</dbReference>